<name>A0A8H7QC83_9FUNG</name>
<dbReference type="Proteomes" id="UP000612746">
    <property type="component" value="Unassembled WGS sequence"/>
</dbReference>
<keyword evidence="7" id="KW-0645">Protease</keyword>
<dbReference type="InterPro" id="IPR036990">
    <property type="entry name" value="M14A-like_propep"/>
</dbReference>
<comment type="caution">
    <text evidence="21">The sequence shown here is derived from an EMBL/GenBank/DDBJ whole genome shotgun (WGS) entry which is preliminary data.</text>
</comment>
<keyword evidence="13" id="KW-0482">Metalloprotease</keyword>
<evidence type="ECO:0000256" key="6">
    <source>
        <dbReference type="ARBA" id="ARBA00022645"/>
    </source>
</evidence>
<evidence type="ECO:0000256" key="19">
    <source>
        <dbReference type="SAM" id="SignalP"/>
    </source>
</evidence>
<evidence type="ECO:0000259" key="20">
    <source>
        <dbReference type="PROSITE" id="PS52035"/>
    </source>
</evidence>
<evidence type="ECO:0000256" key="12">
    <source>
        <dbReference type="ARBA" id="ARBA00023026"/>
    </source>
</evidence>
<evidence type="ECO:0000256" key="13">
    <source>
        <dbReference type="ARBA" id="ARBA00023049"/>
    </source>
</evidence>
<dbReference type="SMART" id="SM00631">
    <property type="entry name" value="Zn_pept"/>
    <property type="match status" value="1"/>
</dbReference>
<dbReference type="PROSITE" id="PS52035">
    <property type="entry name" value="PEPTIDASE_M14"/>
    <property type="match status" value="1"/>
</dbReference>
<keyword evidence="5" id="KW-0964">Secreted</keyword>
<keyword evidence="8" id="KW-0479">Metal-binding</keyword>
<keyword evidence="15" id="KW-1015">Disulfide bond</keyword>
<dbReference type="InterPro" id="IPR000834">
    <property type="entry name" value="Peptidase_M14"/>
</dbReference>
<gene>
    <name evidence="21" type="ORF">INT44_004401</name>
</gene>
<dbReference type="Gene3D" id="3.30.70.340">
    <property type="entry name" value="Metallocarboxypeptidase-like"/>
    <property type="match status" value="1"/>
</dbReference>
<dbReference type="OrthoDB" id="3626597at2759"/>
<dbReference type="AlphaFoldDB" id="A0A8H7QC83"/>
<dbReference type="Gene3D" id="3.40.630.10">
    <property type="entry name" value="Zn peptidases"/>
    <property type="match status" value="1"/>
</dbReference>
<dbReference type="GO" id="GO:0004181">
    <property type="term" value="F:metallocarboxypeptidase activity"/>
    <property type="evidence" value="ECO:0007669"/>
    <property type="project" value="InterPro"/>
</dbReference>
<accession>A0A8H7QC83</accession>
<keyword evidence="22" id="KW-1185">Reference proteome</keyword>
<evidence type="ECO:0000256" key="2">
    <source>
        <dbReference type="ARBA" id="ARBA00003091"/>
    </source>
</evidence>
<evidence type="ECO:0000313" key="22">
    <source>
        <dbReference type="Proteomes" id="UP000612746"/>
    </source>
</evidence>
<dbReference type="GO" id="GO:0008270">
    <property type="term" value="F:zinc ion binding"/>
    <property type="evidence" value="ECO:0007669"/>
    <property type="project" value="InterPro"/>
</dbReference>
<dbReference type="Pfam" id="PF00246">
    <property type="entry name" value="Peptidase_M14"/>
    <property type="match status" value="1"/>
</dbReference>
<feature type="coiled-coil region" evidence="18">
    <location>
        <begin position="238"/>
        <end position="265"/>
    </location>
</feature>
<dbReference type="Pfam" id="PF02244">
    <property type="entry name" value="Propep_M14"/>
    <property type="match status" value="1"/>
</dbReference>
<evidence type="ECO:0000256" key="10">
    <source>
        <dbReference type="ARBA" id="ARBA00022801"/>
    </source>
</evidence>
<protein>
    <recommendedName>
        <fullName evidence="16">Carboxypeptidase M14A</fullName>
    </recommendedName>
</protein>
<dbReference type="SUPFAM" id="SSF53187">
    <property type="entry name" value="Zn-dependent exopeptidases"/>
    <property type="match status" value="1"/>
</dbReference>
<keyword evidence="10" id="KW-0378">Hydrolase</keyword>
<dbReference type="PANTHER" id="PTHR11705:SF143">
    <property type="entry name" value="SLL0236 PROTEIN"/>
    <property type="match status" value="1"/>
</dbReference>
<comment type="cofactor">
    <cofactor evidence="1">
        <name>Zn(2+)</name>
        <dbReference type="ChEBI" id="CHEBI:29105"/>
    </cofactor>
</comment>
<keyword evidence="9 19" id="KW-0732">Signal</keyword>
<evidence type="ECO:0000313" key="21">
    <source>
        <dbReference type="EMBL" id="KAG2189259.1"/>
    </source>
</evidence>
<feature type="chain" id="PRO_5034089915" description="Carboxypeptidase M14A" evidence="19">
    <location>
        <begin position="21"/>
        <end position="526"/>
    </location>
</feature>
<evidence type="ECO:0000256" key="11">
    <source>
        <dbReference type="ARBA" id="ARBA00022833"/>
    </source>
</evidence>
<dbReference type="FunFam" id="3.40.630.10:FF:000040">
    <property type="entry name" value="zinc carboxypeptidase"/>
    <property type="match status" value="1"/>
</dbReference>
<evidence type="ECO:0000256" key="7">
    <source>
        <dbReference type="ARBA" id="ARBA00022670"/>
    </source>
</evidence>
<dbReference type="GO" id="GO:0006508">
    <property type="term" value="P:proteolysis"/>
    <property type="evidence" value="ECO:0007669"/>
    <property type="project" value="UniProtKB-KW"/>
</dbReference>
<feature type="domain" description="Peptidase M14" evidence="20">
    <location>
        <begin position="149"/>
        <end position="515"/>
    </location>
</feature>
<evidence type="ECO:0000256" key="5">
    <source>
        <dbReference type="ARBA" id="ARBA00022525"/>
    </source>
</evidence>
<keyword evidence="14" id="KW-0865">Zymogen</keyword>
<dbReference type="CDD" id="cd03860">
    <property type="entry name" value="M14_CP_A-B_like"/>
    <property type="match status" value="1"/>
</dbReference>
<dbReference type="SUPFAM" id="SSF54897">
    <property type="entry name" value="Protease propeptides/inhibitors"/>
    <property type="match status" value="1"/>
</dbReference>
<evidence type="ECO:0000256" key="15">
    <source>
        <dbReference type="ARBA" id="ARBA00023157"/>
    </source>
</evidence>
<keyword evidence="6" id="KW-0121">Carboxypeptidase</keyword>
<evidence type="ECO:0000256" key="16">
    <source>
        <dbReference type="ARBA" id="ARBA00081330"/>
    </source>
</evidence>
<dbReference type="PANTHER" id="PTHR11705">
    <property type="entry name" value="PROTEASE FAMILY M14 CARBOXYPEPTIDASE A,B"/>
    <property type="match status" value="1"/>
</dbReference>
<keyword evidence="11" id="KW-0862">Zinc</keyword>
<proteinExistence type="inferred from homology"/>
<comment type="function">
    <text evidence="2">Extracellular metalloprotease that contributes to pathogenicity.</text>
</comment>
<evidence type="ECO:0000256" key="17">
    <source>
        <dbReference type="PROSITE-ProRule" id="PRU01379"/>
    </source>
</evidence>
<keyword evidence="18" id="KW-0175">Coiled coil</keyword>
<dbReference type="PRINTS" id="PR00765">
    <property type="entry name" value="CRBOXYPTASEA"/>
</dbReference>
<comment type="caution">
    <text evidence="17">Lacks conserved residue(s) required for the propagation of feature annotation.</text>
</comment>
<reference evidence="21" key="1">
    <citation type="submission" date="2020-12" db="EMBL/GenBank/DDBJ databases">
        <title>Metabolic potential, ecology and presence of endohyphal bacteria is reflected in genomic diversity of Mucoromycotina.</title>
        <authorList>
            <person name="Muszewska A."/>
            <person name="Okrasinska A."/>
            <person name="Steczkiewicz K."/>
            <person name="Drgas O."/>
            <person name="Orlowska M."/>
            <person name="Perlinska-Lenart U."/>
            <person name="Aleksandrzak-Piekarczyk T."/>
            <person name="Szatraj K."/>
            <person name="Zielenkiewicz U."/>
            <person name="Pilsyk S."/>
            <person name="Malc E."/>
            <person name="Mieczkowski P."/>
            <person name="Kruszewska J.S."/>
            <person name="Biernat P."/>
            <person name="Pawlowska J."/>
        </authorList>
    </citation>
    <scope>NUCLEOTIDE SEQUENCE</scope>
    <source>
        <strain evidence="21">WA0000051536</strain>
    </source>
</reference>
<evidence type="ECO:0000256" key="18">
    <source>
        <dbReference type="SAM" id="Coils"/>
    </source>
</evidence>
<organism evidence="21 22">
    <name type="scientific">Umbelopsis vinacea</name>
    <dbReference type="NCBI Taxonomy" id="44442"/>
    <lineage>
        <taxon>Eukaryota</taxon>
        <taxon>Fungi</taxon>
        <taxon>Fungi incertae sedis</taxon>
        <taxon>Mucoromycota</taxon>
        <taxon>Mucoromycotina</taxon>
        <taxon>Umbelopsidomycetes</taxon>
        <taxon>Umbelopsidales</taxon>
        <taxon>Umbelopsidaceae</taxon>
        <taxon>Umbelopsis</taxon>
    </lineage>
</organism>
<dbReference type="GO" id="GO:0005615">
    <property type="term" value="C:extracellular space"/>
    <property type="evidence" value="ECO:0007669"/>
    <property type="project" value="TreeGrafter"/>
</dbReference>
<evidence type="ECO:0000256" key="3">
    <source>
        <dbReference type="ARBA" id="ARBA00004613"/>
    </source>
</evidence>
<keyword evidence="12" id="KW-0843">Virulence</keyword>
<evidence type="ECO:0000256" key="8">
    <source>
        <dbReference type="ARBA" id="ARBA00022723"/>
    </source>
</evidence>
<dbReference type="InterPro" id="IPR003146">
    <property type="entry name" value="M14A_act_pep"/>
</dbReference>
<comment type="similarity">
    <text evidence="4 17">Belongs to the peptidase M14 family.</text>
</comment>
<comment type="subcellular location">
    <subcellularLocation>
        <location evidence="3">Secreted</location>
    </subcellularLocation>
</comment>
<feature type="signal peptide" evidence="19">
    <location>
        <begin position="1"/>
        <end position="20"/>
    </location>
</feature>
<dbReference type="EMBL" id="JAEPRA010000001">
    <property type="protein sequence ID" value="KAG2189259.1"/>
    <property type="molecule type" value="Genomic_DNA"/>
</dbReference>
<evidence type="ECO:0000256" key="9">
    <source>
        <dbReference type="ARBA" id="ARBA00022729"/>
    </source>
</evidence>
<sequence>MRLIVPIAIAASYLVCSGHALPTFEEQRPFLSKGNDVNAIADFQLEDSTIQHYNGHQLIAINATNEHELSALHDLRERLALDFWTPLSLDNPIQIRINPDQKAQFFDLLPSSTNYSIAIPDLQLFLDNQAKLNFETTAIRKEFEKFFTEYHSYEDITAHLDELASQHKKLVKRIQIGTTSEGRPIYAWRLHKKTKQPKSTKKHKKKSHGKNMLSSWLEDLSDNIAEWFESAADIFNPLDEDEDLYEDEEDDYQVMKKKKKQKKAKKPMEIVINGGQHGREWISPAVVSYMMAAMLDSYDSDKSTHRLLKYFKWTFIPVLNVDGYEYSQTQDRMWRKTRQSFENSNCIGVDLNRNWDFEWERRSGYDSNPCSETYVGTSPFSAPESQALASYIASRKRVISYLDLHSFSQMWMTPYGSDCRHEPKDNEDIVEAALHAVKSLKRVHDKQFEIAPVCRSVSETSGDAIEWSYTKQHVKYSYEIQLRDTGSYGFLLPPSEILPSGEEMLSSIQNLALFIRSRDGKGKKGT</sequence>
<evidence type="ECO:0000256" key="14">
    <source>
        <dbReference type="ARBA" id="ARBA00023145"/>
    </source>
</evidence>
<evidence type="ECO:0000256" key="4">
    <source>
        <dbReference type="ARBA" id="ARBA00005988"/>
    </source>
</evidence>
<evidence type="ECO:0000256" key="1">
    <source>
        <dbReference type="ARBA" id="ARBA00001947"/>
    </source>
</evidence>